<feature type="region of interest" description="Disordered" evidence="3">
    <location>
        <begin position="561"/>
        <end position="586"/>
    </location>
</feature>
<organism evidence="6 7">
    <name type="scientific">Archangium gephyra</name>
    <dbReference type="NCBI Taxonomy" id="48"/>
    <lineage>
        <taxon>Bacteria</taxon>
        <taxon>Pseudomonadati</taxon>
        <taxon>Myxococcota</taxon>
        <taxon>Myxococcia</taxon>
        <taxon>Myxococcales</taxon>
        <taxon>Cystobacterineae</taxon>
        <taxon>Archangiaceae</taxon>
        <taxon>Archangium</taxon>
    </lineage>
</organism>
<dbReference type="InterPro" id="IPR001789">
    <property type="entry name" value="Sig_transdc_resp-reg_receiver"/>
</dbReference>
<evidence type="ECO:0000256" key="2">
    <source>
        <dbReference type="PROSITE-ProRule" id="PRU00169"/>
    </source>
</evidence>
<dbReference type="SMART" id="SM00448">
    <property type="entry name" value="REC"/>
    <property type="match status" value="1"/>
</dbReference>
<dbReference type="Pfam" id="PF00072">
    <property type="entry name" value="Response_reg"/>
    <property type="match status" value="1"/>
</dbReference>
<proteinExistence type="predicted"/>
<evidence type="ECO:0000313" key="7">
    <source>
        <dbReference type="Proteomes" id="UP000035579"/>
    </source>
</evidence>
<feature type="domain" description="Response regulatory" evidence="5">
    <location>
        <begin position="443"/>
        <end position="559"/>
    </location>
</feature>
<gene>
    <name evidence="6" type="ORF">AA314_05351</name>
</gene>
<dbReference type="InterPro" id="IPR011006">
    <property type="entry name" value="CheY-like_superfamily"/>
</dbReference>
<evidence type="ECO:0000259" key="5">
    <source>
        <dbReference type="PROSITE" id="PS50110"/>
    </source>
</evidence>
<keyword evidence="1 2" id="KW-0597">Phosphoprotein</keyword>
<dbReference type="SUPFAM" id="SSF51905">
    <property type="entry name" value="FAD/NAD(P)-binding domain"/>
    <property type="match status" value="1"/>
</dbReference>
<feature type="modified residue" description="4-aspartylphosphate" evidence="2">
    <location>
        <position position="492"/>
    </location>
</feature>
<evidence type="ECO:0000313" key="6">
    <source>
        <dbReference type="EMBL" id="AKJ03725.1"/>
    </source>
</evidence>
<feature type="compositionally biased region" description="Polar residues" evidence="3">
    <location>
        <begin position="561"/>
        <end position="571"/>
    </location>
</feature>
<dbReference type="Gene3D" id="3.40.50.2300">
    <property type="match status" value="1"/>
</dbReference>
<keyword evidence="4" id="KW-0472">Membrane</keyword>
<evidence type="ECO:0000256" key="1">
    <source>
        <dbReference type="ARBA" id="ARBA00022553"/>
    </source>
</evidence>
<dbReference type="AlphaFoldDB" id="A0AAC8QAF0"/>
<dbReference type="Proteomes" id="UP000035579">
    <property type="component" value="Chromosome"/>
</dbReference>
<dbReference type="CDD" id="cd00156">
    <property type="entry name" value="REC"/>
    <property type="match status" value="1"/>
</dbReference>
<dbReference type="InterPro" id="IPR050595">
    <property type="entry name" value="Bact_response_regulator"/>
</dbReference>
<dbReference type="PANTHER" id="PTHR44591:SF3">
    <property type="entry name" value="RESPONSE REGULATORY DOMAIN-CONTAINING PROTEIN"/>
    <property type="match status" value="1"/>
</dbReference>
<dbReference type="GO" id="GO:0000160">
    <property type="term" value="P:phosphorelay signal transduction system"/>
    <property type="evidence" value="ECO:0007669"/>
    <property type="project" value="InterPro"/>
</dbReference>
<keyword evidence="4" id="KW-1133">Transmembrane helix</keyword>
<dbReference type="EMBL" id="CP011509">
    <property type="protein sequence ID" value="AKJ03725.1"/>
    <property type="molecule type" value="Genomic_DNA"/>
</dbReference>
<dbReference type="SUPFAM" id="SSF52172">
    <property type="entry name" value="CheY-like"/>
    <property type="match status" value="1"/>
</dbReference>
<feature type="transmembrane region" description="Helical" evidence="4">
    <location>
        <begin position="20"/>
        <end position="38"/>
    </location>
</feature>
<sequence length="586" mass="61402">MDGGVRARMNGSKLASGSRVAIVGGGIAGAGLAASLLFNGRARGCALDVRVYESGEPDSIAPPALLTPECRSRLAALGCRVPPEWRAHELRGVEILSQGNREVLPSTPGGLWVVDAWPQGQGGLALVREVLAGAATAQGARFVPRHVERVENQPSAPDAPAAVRKSGPLVVRAQGSGERFHAVALATGAGPSMGDAFFPGFKPAPTIAAVQARLRHASPRLSVAPLARLWLSPMASVDGLLLLPGAHSVYALAFGAAVTPADLCQVLMMAARDGLVEEGFELAALETTRLPYGPGRTLVAPGQLAVGAAAFGHPLQLGLSETLASCSRAAVALLDAGLEGPALERRYVREGLHEMLEDSAAGARSISWLRRAGRRAPQAFLAARTRGTSGGMGGGGVLGLSSPTPLSLLNAARWAGIRETMASWVRTAVEPLPATIPSLEPDLYYIVDDDPDQREAMTQLLESTGARVVAFADELALFCAVARRPPTAILLDVVLHWVDGLRLCEGLKQHPLTRDTRVLVMSGLNRPHVRQRALDAGAEAFLPKPVEPERLLRQLLGHVPTSTQVSPSGRSAESDGVSDETGRYAS</sequence>
<keyword evidence="4" id="KW-0812">Transmembrane</keyword>
<dbReference type="KEGG" id="age:AA314_05351"/>
<reference evidence="6 7" key="1">
    <citation type="submission" date="2015-05" db="EMBL/GenBank/DDBJ databases">
        <title>Genome assembly of Archangium gephyra DSM 2261.</title>
        <authorList>
            <person name="Sharma G."/>
            <person name="Subramanian S."/>
        </authorList>
    </citation>
    <scope>NUCLEOTIDE SEQUENCE [LARGE SCALE GENOMIC DNA]</scope>
    <source>
        <strain evidence="6 7">DSM 2261</strain>
    </source>
</reference>
<evidence type="ECO:0000256" key="3">
    <source>
        <dbReference type="SAM" id="MobiDB-lite"/>
    </source>
</evidence>
<dbReference type="PANTHER" id="PTHR44591">
    <property type="entry name" value="STRESS RESPONSE REGULATOR PROTEIN 1"/>
    <property type="match status" value="1"/>
</dbReference>
<dbReference type="InterPro" id="IPR036188">
    <property type="entry name" value="FAD/NAD-bd_sf"/>
</dbReference>
<name>A0AAC8QAF0_9BACT</name>
<accession>A0AAC8QAF0</accession>
<evidence type="ECO:0000256" key="4">
    <source>
        <dbReference type="SAM" id="Phobius"/>
    </source>
</evidence>
<protein>
    <recommendedName>
        <fullName evidence="5">Response regulatory domain-containing protein</fullName>
    </recommendedName>
</protein>
<dbReference type="PROSITE" id="PS50110">
    <property type="entry name" value="RESPONSE_REGULATORY"/>
    <property type="match status" value="1"/>
</dbReference>